<name>A0ABU6S9R1_9FABA</name>
<evidence type="ECO:0000256" key="1">
    <source>
        <dbReference type="SAM" id="MobiDB-lite"/>
    </source>
</evidence>
<dbReference type="Proteomes" id="UP001341840">
    <property type="component" value="Unassembled WGS sequence"/>
</dbReference>
<protein>
    <submittedName>
        <fullName evidence="2">Uncharacterized protein</fullName>
    </submittedName>
</protein>
<feature type="compositionally biased region" description="Basic and acidic residues" evidence="1">
    <location>
        <begin position="55"/>
        <end position="78"/>
    </location>
</feature>
<evidence type="ECO:0000313" key="3">
    <source>
        <dbReference type="Proteomes" id="UP001341840"/>
    </source>
</evidence>
<proteinExistence type="predicted"/>
<reference evidence="2 3" key="1">
    <citation type="journal article" date="2023" name="Plants (Basel)">
        <title>Bridging the Gap: Combining Genomics and Transcriptomics Approaches to Understand Stylosanthes scabra, an Orphan Legume from the Brazilian Caatinga.</title>
        <authorList>
            <person name="Ferreira-Neto J.R.C."/>
            <person name="da Silva M.D."/>
            <person name="Binneck E."/>
            <person name="de Melo N.F."/>
            <person name="da Silva R.H."/>
            <person name="de Melo A.L.T.M."/>
            <person name="Pandolfi V."/>
            <person name="Bustamante F.O."/>
            <person name="Brasileiro-Vidal A.C."/>
            <person name="Benko-Iseppon A.M."/>
        </authorList>
    </citation>
    <scope>NUCLEOTIDE SEQUENCE [LARGE SCALE GENOMIC DNA]</scope>
    <source>
        <tissue evidence="2">Leaves</tissue>
    </source>
</reference>
<sequence>MVDVQHNNEDGDEVSMPLNTPVKGMIPTNQTLQELEAAMKGLLERQTQEAAITAEARKRAEEMAKAEKREKEWREQFHNRPPATEDTSRTADSQVHTWKLSVVIGNQPSKENNKHHFTSAIFAEELPKKLKYPVDMEPYDGIAT</sequence>
<gene>
    <name evidence="2" type="ORF">PIB30_022613</name>
</gene>
<keyword evidence="3" id="KW-1185">Reference proteome</keyword>
<comment type="caution">
    <text evidence="2">The sequence shown here is derived from an EMBL/GenBank/DDBJ whole genome shotgun (WGS) entry which is preliminary data.</text>
</comment>
<feature type="region of interest" description="Disordered" evidence="1">
    <location>
        <begin position="53"/>
        <end position="94"/>
    </location>
</feature>
<feature type="region of interest" description="Disordered" evidence="1">
    <location>
        <begin position="1"/>
        <end position="25"/>
    </location>
</feature>
<accession>A0ABU6S9R1</accession>
<organism evidence="2 3">
    <name type="scientific">Stylosanthes scabra</name>
    <dbReference type="NCBI Taxonomy" id="79078"/>
    <lineage>
        <taxon>Eukaryota</taxon>
        <taxon>Viridiplantae</taxon>
        <taxon>Streptophyta</taxon>
        <taxon>Embryophyta</taxon>
        <taxon>Tracheophyta</taxon>
        <taxon>Spermatophyta</taxon>
        <taxon>Magnoliopsida</taxon>
        <taxon>eudicotyledons</taxon>
        <taxon>Gunneridae</taxon>
        <taxon>Pentapetalae</taxon>
        <taxon>rosids</taxon>
        <taxon>fabids</taxon>
        <taxon>Fabales</taxon>
        <taxon>Fabaceae</taxon>
        <taxon>Papilionoideae</taxon>
        <taxon>50 kb inversion clade</taxon>
        <taxon>dalbergioids sensu lato</taxon>
        <taxon>Dalbergieae</taxon>
        <taxon>Pterocarpus clade</taxon>
        <taxon>Stylosanthes</taxon>
    </lineage>
</organism>
<evidence type="ECO:0000313" key="2">
    <source>
        <dbReference type="EMBL" id="MED6132829.1"/>
    </source>
</evidence>
<dbReference type="EMBL" id="JASCZI010060492">
    <property type="protein sequence ID" value="MED6132829.1"/>
    <property type="molecule type" value="Genomic_DNA"/>
</dbReference>